<proteinExistence type="predicted"/>
<dbReference type="Proteomes" id="UP000464620">
    <property type="component" value="Chromosome B09"/>
</dbReference>
<organism evidence="2 3">
    <name type="scientific">Arachis hypogaea</name>
    <name type="common">Peanut</name>
    <dbReference type="NCBI Taxonomy" id="3818"/>
    <lineage>
        <taxon>Eukaryota</taxon>
        <taxon>Viridiplantae</taxon>
        <taxon>Streptophyta</taxon>
        <taxon>Embryophyta</taxon>
        <taxon>Tracheophyta</taxon>
        <taxon>Spermatophyta</taxon>
        <taxon>Magnoliopsida</taxon>
        <taxon>eudicotyledons</taxon>
        <taxon>Gunneridae</taxon>
        <taxon>Pentapetalae</taxon>
        <taxon>rosids</taxon>
        <taxon>fabids</taxon>
        <taxon>Fabales</taxon>
        <taxon>Fabaceae</taxon>
        <taxon>Papilionoideae</taxon>
        <taxon>50 kb inversion clade</taxon>
        <taxon>dalbergioids sensu lato</taxon>
        <taxon>Dalbergieae</taxon>
        <taxon>Pterocarpus clade</taxon>
        <taxon>Arachis</taxon>
    </lineage>
</organism>
<evidence type="ECO:0000313" key="3">
    <source>
        <dbReference type="Proteomes" id="UP000464620"/>
    </source>
</evidence>
<gene>
    <name evidence="2" type="ORF">DS421_19g653410</name>
</gene>
<sequence length="177" mass="19805">MMVSQTAVKKRVQAAAGVAAGEGSRVSVFLTAGRGFVTSGTTAEASGRASTARNASAATEFHRRHHHRGFCSRLSLRVIVGAIAGSIRNRSCFILLFRVVWLLRKWFGEEVAAAAVAGRGRMCLWRVFEFSIFNNRGLFFFRLWTTKFGKAYFFSVRRYFCVILVFMFSLSLTLQVL</sequence>
<keyword evidence="1" id="KW-0472">Membrane</keyword>
<reference evidence="2 3" key="1">
    <citation type="submission" date="2020-01" db="EMBL/GenBank/DDBJ databases">
        <title>Genome sequence of Arachis hypogaea, cultivar Shitouqi.</title>
        <authorList>
            <person name="Zhuang W."/>
            <person name="Chen H."/>
            <person name="Varshney R."/>
            <person name="Wang D."/>
            <person name="Ming R."/>
        </authorList>
    </citation>
    <scope>NUCLEOTIDE SEQUENCE [LARGE SCALE GENOMIC DNA]</scope>
    <source>
        <tissue evidence="2">Young leaf</tissue>
    </source>
</reference>
<feature type="transmembrane region" description="Helical" evidence="1">
    <location>
        <begin position="159"/>
        <end position="176"/>
    </location>
</feature>
<dbReference type="AlphaFoldDB" id="A0A6B9VBC7"/>
<keyword evidence="1" id="KW-0812">Transmembrane</keyword>
<keyword evidence="1" id="KW-1133">Transmembrane helix</keyword>
<name>A0A6B9VBC7_ARAHY</name>
<accession>A0A6B9VBC7</accession>
<evidence type="ECO:0000256" key="1">
    <source>
        <dbReference type="SAM" id="Phobius"/>
    </source>
</evidence>
<protein>
    <submittedName>
        <fullName evidence="2">Uncharacterized protein</fullName>
    </submittedName>
</protein>
<dbReference type="EMBL" id="CP031001">
    <property type="protein sequence ID" value="QHN77518.1"/>
    <property type="molecule type" value="Genomic_DNA"/>
</dbReference>
<evidence type="ECO:0000313" key="2">
    <source>
        <dbReference type="EMBL" id="QHN77518.1"/>
    </source>
</evidence>